<evidence type="ECO:0000313" key="2">
    <source>
        <dbReference type="Proteomes" id="UP000815677"/>
    </source>
</evidence>
<protein>
    <submittedName>
        <fullName evidence="1">Uncharacterized protein</fullName>
    </submittedName>
</protein>
<gene>
    <name evidence="1" type="ORF">MCHLO_05386</name>
</gene>
<accession>A0ABQ0LBM0</accession>
<evidence type="ECO:0000313" key="1">
    <source>
        <dbReference type="EMBL" id="GAT47947.1"/>
    </source>
</evidence>
<reference evidence="1" key="1">
    <citation type="submission" date="2014-09" db="EMBL/GenBank/DDBJ databases">
        <title>Genome sequence of the luminous mushroom Mycena chlorophos for searching fungal bioluminescence genes.</title>
        <authorList>
            <person name="Tanaka Y."/>
            <person name="Kasuga D."/>
            <person name="Oba Y."/>
            <person name="Hase S."/>
            <person name="Sato K."/>
            <person name="Oba Y."/>
            <person name="Sakakibara Y."/>
        </authorList>
    </citation>
    <scope>NUCLEOTIDE SEQUENCE</scope>
</reference>
<dbReference type="EMBL" id="DF844081">
    <property type="protein sequence ID" value="GAT47947.1"/>
    <property type="molecule type" value="Genomic_DNA"/>
</dbReference>
<name>A0ABQ0LBM0_MYCCL</name>
<organism evidence="1 2">
    <name type="scientific">Mycena chlorophos</name>
    <name type="common">Agaric fungus</name>
    <name type="synonym">Agaricus chlorophos</name>
    <dbReference type="NCBI Taxonomy" id="658473"/>
    <lineage>
        <taxon>Eukaryota</taxon>
        <taxon>Fungi</taxon>
        <taxon>Dikarya</taxon>
        <taxon>Basidiomycota</taxon>
        <taxon>Agaricomycotina</taxon>
        <taxon>Agaricomycetes</taxon>
        <taxon>Agaricomycetidae</taxon>
        <taxon>Agaricales</taxon>
        <taxon>Marasmiineae</taxon>
        <taxon>Mycenaceae</taxon>
        <taxon>Mycena</taxon>
    </lineage>
</organism>
<keyword evidence="2" id="KW-1185">Reference proteome</keyword>
<sequence length="266" mass="30063">MSFQTHAYPGPVFNKIISEKTVLSTETYGDNGKKQKLPTSSAEYQVVQSWWFRHINWTDVFRRFVPISADWNVTTKQWDCVEVASKIDWLAIAQAPALGQQDFQNAVIVVAKTGAWVRTVPLVFIDSKPDVVFDGPSATFTFRISCGGNKIYTLHYTTVLTADPPPPPFYFLDQTTGHIRVDFAPRTSTPQLVGAMELFLNQEYFPTESSTSETERVLVGRCEDGMSIDDINLLALDTFRWAEIAAIWLSVLNSWQKLISAPWTVR</sequence>
<dbReference type="Proteomes" id="UP000815677">
    <property type="component" value="Unassembled WGS sequence"/>
</dbReference>
<proteinExistence type="predicted"/>